<reference evidence="2 3" key="1">
    <citation type="journal article" date="2014" name="Int. J. Syst. Evol. Microbiol.">
        <title>Complete genome sequence of Corynebacterium casei LMG S-19264T (=DSM 44701T), isolated from a smear-ripened cheese.</title>
        <authorList>
            <consortium name="US DOE Joint Genome Institute (JGI-PGF)"/>
            <person name="Walter F."/>
            <person name="Albersmeier A."/>
            <person name="Kalinowski J."/>
            <person name="Ruckert C."/>
        </authorList>
    </citation>
    <scope>NUCLEOTIDE SEQUENCE [LARGE SCALE GENOMIC DNA]</scope>
    <source>
        <strain evidence="2 3">CGMCC 4.7111</strain>
    </source>
</reference>
<evidence type="ECO:0000313" key="3">
    <source>
        <dbReference type="Proteomes" id="UP000600365"/>
    </source>
</evidence>
<protein>
    <recommendedName>
        <fullName evidence="1">N-acetyltransferase domain-containing protein</fullName>
    </recommendedName>
</protein>
<dbReference type="PROSITE" id="PS51186">
    <property type="entry name" value="GNAT"/>
    <property type="match status" value="1"/>
</dbReference>
<dbReference type="Pfam" id="PF00583">
    <property type="entry name" value="Acetyltransf_1"/>
    <property type="match status" value="1"/>
</dbReference>
<keyword evidence="3" id="KW-1185">Reference proteome</keyword>
<proteinExistence type="predicted"/>
<dbReference type="AlphaFoldDB" id="A0A918D055"/>
<evidence type="ECO:0000313" key="2">
    <source>
        <dbReference type="EMBL" id="GGN53517.1"/>
    </source>
</evidence>
<name>A0A918D055_9ACTN</name>
<dbReference type="InterPro" id="IPR016181">
    <property type="entry name" value="Acyl_CoA_acyltransferase"/>
</dbReference>
<dbReference type="InterPro" id="IPR000182">
    <property type="entry name" value="GNAT_dom"/>
</dbReference>
<gene>
    <name evidence="2" type="ORF">GCM10011579_011790</name>
</gene>
<evidence type="ECO:0000259" key="1">
    <source>
        <dbReference type="PROSITE" id="PS51186"/>
    </source>
</evidence>
<dbReference type="Proteomes" id="UP000600365">
    <property type="component" value="Unassembled WGS sequence"/>
</dbReference>
<sequence>MPENHRRGTVLDITVRRANAVDRPVLERFWPLFQHDLSGFRGGLPDPDRSFRSEWLEAECTDADRVPYLVTSLERPVGFAFVCSLAGPIRVLNSFFVVRGARRVGIGSRAVREVVARHPGPWEVAFQDNNPPAVRFWRRVAAEIVGDAWLEERRPVSGRPDLPPDVWISFRPRIPGTRPQIPRSLMIFATWPVAFTL</sequence>
<feature type="domain" description="N-acetyltransferase" evidence="1">
    <location>
        <begin position="13"/>
        <end position="173"/>
    </location>
</feature>
<dbReference type="GO" id="GO:0016747">
    <property type="term" value="F:acyltransferase activity, transferring groups other than amino-acyl groups"/>
    <property type="evidence" value="ECO:0007669"/>
    <property type="project" value="InterPro"/>
</dbReference>
<dbReference type="SUPFAM" id="SSF55729">
    <property type="entry name" value="Acyl-CoA N-acyltransferases (Nat)"/>
    <property type="match status" value="1"/>
</dbReference>
<comment type="caution">
    <text evidence="2">The sequence shown here is derived from an EMBL/GenBank/DDBJ whole genome shotgun (WGS) entry which is preliminary data.</text>
</comment>
<dbReference type="EMBL" id="BMMM01000002">
    <property type="protein sequence ID" value="GGN53517.1"/>
    <property type="molecule type" value="Genomic_DNA"/>
</dbReference>
<accession>A0A918D055</accession>
<dbReference type="Gene3D" id="3.40.630.30">
    <property type="match status" value="1"/>
</dbReference>
<organism evidence="2 3">
    <name type="scientific">Streptomyces albiflavescens</name>
    <dbReference type="NCBI Taxonomy" id="1623582"/>
    <lineage>
        <taxon>Bacteria</taxon>
        <taxon>Bacillati</taxon>
        <taxon>Actinomycetota</taxon>
        <taxon>Actinomycetes</taxon>
        <taxon>Kitasatosporales</taxon>
        <taxon>Streptomycetaceae</taxon>
        <taxon>Streptomyces</taxon>
    </lineage>
</organism>